<organism evidence="1 2">
    <name type="scientific">Cherax quadricarinatus</name>
    <name type="common">Australian red claw crayfish</name>
    <dbReference type="NCBI Taxonomy" id="27406"/>
    <lineage>
        <taxon>Eukaryota</taxon>
        <taxon>Metazoa</taxon>
        <taxon>Ecdysozoa</taxon>
        <taxon>Arthropoda</taxon>
        <taxon>Crustacea</taxon>
        <taxon>Multicrustacea</taxon>
        <taxon>Malacostraca</taxon>
        <taxon>Eumalacostraca</taxon>
        <taxon>Eucarida</taxon>
        <taxon>Decapoda</taxon>
        <taxon>Pleocyemata</taxon>
        <taxon>Astacidea</taxon>
        <taxon>Parastacoidea</taxon>
        <taxon>Parastacidae</taxon>
        <taxon>Cherax</taxon>
    </lineage>
</organism>
<name>A0AAW0WP70_CHEQU</name>
<feature type="non-terminal residue" evidence="1">
    <location>
        <position position="109"/>
    </location>
</feature>
<dbReference type="EMBL" id="JARKIK010000056">
    <property type="protein sequence ID" value="KAK8732650.1"/>
    <property type="molecule type" value="Genomic_DNA"/>
</dbReference>
<dbReference type="Proteomes" id="UP001445076">
    <property type="component" value="Unassembled WGS sequence"/>
</dbReference>
<gene>
    <name evidence="1" type="ORF">OTU49_006866</name>
</gene>
<dbReference type="AlphaFoldDB" id="A0AAW0WP70"/>
<reference evidence="1 2" key="1">
    <citation type="journal article" date="2024" name="BMC Genomics">
        <title>Genome assembly of redclaw crayfish (Cherax quadricarinatus) provides insights into its immune adaptation and hypoxia tolerance.</title>
        <authorList>
            <person name="Liu Z."/>
            <person name="Zheng J."/>
            <person name="Li H."/>
            <person name="Fang K."/>
            <person name="Wang S."/>
            <person name="He J."/>
            <person name="Zhou D."/>
            <person name="Weng S."/>
            <person name="Chi M."/>
            <person name="Gu Z."/>
            <person name="He J."/>
            <person name="Li F."/>
            <person name="Wang M."/>
        </authorList>
    </citation>
    <scope>NUCLEOTIDE SEQUENCE [LARGE SCALE GENOMIC DNA]</scope>
    <source>
        <strain evidence="1">ZL_2023a</strain>
    </source>
</reference>
<evidence type="ECO:0000313" key="1">
    <source>
        <dbReference type="EMBL" id="KAK8732650.1"/>
    </source>
</evidence>
<evidence type="ECO:0000313" key="2">
    <source>
        <dbReference type="Proteomes" id="UP001445076"/>
    </source>
</evidence>
<comment type="caution">
    <text evidence="1">The sequence shown here is derived from an EMBL/GenBank/DDBJ whole genome shotgun (WGS) entry which is preliminary data.</text>
</comment>
<keyword evidence="2" id="KW-1185">Reference proteome</keyword>
<accession>A0AAW0WP70</accession>
<sequence>MDDDGQKQRLLDVIGDPHLLETFLENFPSSSFPTDGGLLWQGLDSPRFDNVTSSTDSGLVSSCLDNHVFDGQFLGQVRGGSHPLNHSQVPTHLLQQVLPSPTLPTGPQG</sequence>
<protein>
    <submittedName>
        <fullName evidence="1">Uncharacterized protein</fullName>
    </submittedName>
</protein>
<proteinExistence type="predicted"/>